<organism evidence="2 3">
    <name type="scientific">Thiorhodovibrio frisius</name>
    <dbReference type="NCBI Taxonomy" id="631362"/>
    <lineage>
        <taxon>Bacteria</taxon>
        <taxon>Pseudomonadati</taxon>
        <taxon>Pseudomonadota</taxon>
        <taxon>Gammaproteobacteria</taxon>
        <taxon>Chromatiales</taxon>
        <taxon>Chromatiaceae</taxon>
        <taxon>Thiorhodovibrio</taxon>
    </lineage>
</organism>
<dbReference type="STRING" id="631362.Thi970DRAFT_03233"/>
<feature type="compositionally biased region" description="Basic residues" evidence="1">
    <location>
        <begin position="1"/>
        <end position="11"/>
    </location>
</feature>
<keyword evidence="3" id="KW-1185">Reference proteome</keyword>
<accession>H8Z677</accession>
<feature type="region of interest" description="Disordered" evidence="1">
    <location>
        <begin position="1"/>
        <end position="47"/>
    </location>
</feature>
<reference evidence="3" key="1">
    <citation type="submission" date="2011-06" db="EMBL/GenBank/DDBJ databases">
        <authorList>
            <consortium name="US DOE Joint Genome Institute (JGI-PGF)"/>
            <person name="Lucas S."/>
            <person name="Han J."/>
            <person name="Lapidus A."/>
            <person name="Cheng J.-F."/>
            <person name="Goodwin L."/>
            <person name="Pitluck S."/>
            <person name="Peters L."/>
            <person name="Land M.L."/>
            <person name="Hauser L."/>
            <person name="Vogl K."/>
            <person name="Liu Z."/>
            <person name="Overmann J."/>
            <person name="Frigaard N.-U."/>
            <person name="Bryant D.A."/>
            <person name="Woyke T.J."/>
        </authorList>
    </citation>
    <scope>NUCLEOTIDE SEQUENCE [LARGE SCALE GENOMIC DNA]</scope>
    <source>
        <strain evidence="3">970</strain>
    </source>
</reference>
<gene>
    <name evidence="2" type="ORF">Thi970DRAFT_03233</name>
</gene>
<evidence type="ECO:0000256" key="1">
    <source>
        <dbReference type="SAM" id="MobiDB-lite"/>
    </source>
</evidence>
<dbReference type="HOGENOM" id="CLU_3174307_0_0_6"/>
<proteinExistence type="predicted"/>
<name>H8Z677_9GAMM</name>
<reference evidence="2 3" key="2">
    <citation type="submission" date="2011-11" db="EMBL/GenBank/DDBJ databases">
        <authorList>
            <consortium name="US DOE Joint Genome Institute"/>
            <person name="Lucas S."/>
            <person name="Han J."/>
            <person name="Lapidus A."/>
            <person name="Cheng J.-F."/>
            <person name="Goodwin L."/>
            <person name="Pitluck S."/>
            <person name="Peters L."/>
            <person name="Ovchinnikova G."/>
            <person name="Zhang X."/>
            <person name="Detter J.C."/>
            <person name="Han C."/>
            <person name="Tapia R."/>
            <person name="Land M."/>
            <person name="Hauser L."/>
            <person name="Kyrpides N."/>
            <person name="Ivanova N."/>
            <person name="Pagani I."/>
            <person name="Vogl K."/>
            <person name="Liu Z."/>
            <person name="Overmann J."/>
            <person name="Frigaard N.-U."/>
            <person name="Bryant D."/>
            <person name="Woyke T."/>
        </authorList>
    </citation>
    <scope>NUCLEOTIDE SEQUENCE [LARGE SCALE GENOMIC DNA]</scope>
    <source>
        <strain evidence="2 3">970</strain>
    </source>
</reference>
<evidence type="ECO:0000313" key="3">
    <source>
        <dbReference type="Proteomes" id="UP000002964"/>
    </source>
</evidence>
<dbReference type="AlphaFoldDB" id="H8Z677"/>
<protein>
    <submittedName>
        <fullName evidence="2">Uncharacterized protein</fullName>
    </submittedName>
</protein>
<dbReference type="Proteomes" id="UP000002964">
    <property type="component" value="Unassembled WGS sequence"/>
</dbReference>
<evidence type="ECO:0000313" key="2">
    <source>
        <dbReference type="EMBL" id="EIC19644.1"/>
    </source>
</evidence>
<sequence>MARTRRDRKSLRSGPANKCQADSKVQPLSDHENATNDPAAQGIQARG</sequence>
<dbReference type="EMBL" id="JH603170">
    <property type="protein sequence ID" value="EIC19644.1"/>
    <property type="molecule type" value="Genomic_DNA"/>
</dbReference>